<dbReference type="FunFam" id="3.30.200.20:FF:000708">
    <property type="entry name" value="Protein kinase superfamily protein"/>
    <property type="match status" value="1"/>
</dbReference>
<protein>
    <recommendedName>
        <fullName evidence="8">Protein kinase domain-containing protein</fullName>
    </recommendedName>
</protein>
<evidence type="ECO:0000256" key="1">
    <source>
        <dbReference type="ARBA" id="ARBA00004479"/>
    </source>
</evidence>
<dbReference type="GO" id="GO:0005524">
    <property type="term" value="F:ATP binding"/>
    <property type="evidence" value="ECO:0007669"/>
    <property type="project" value="UniProtKB-KW"/>
</dbReference>
<dbReference type="EMBL" id="JACEFO010000592">
    <property type="protein sequence ID" value="KAF8762926.1"/>
    <property type="molecule type" value="Genomic_DNA"/>
</dbReference>
<dbReference type="InterPro" id="IPR000719">
    <property type="entry name" value="Prot_kinase_dom"/>
</dbReference>
<reference evidence="9" key="1">
    <citation type="submission" date="2020-07" db="EMBL/GenBank/DDBJ databases">
        <title>Genome sequence and genetic diversity analysis of an under-domesticated orphan crop, white fonio (Digitaria exilis).</title>
        <authorList>
            <person name="Bennetzen J.L."/>
            <person name="Chen S."/>
            <person name="Ma X."/>
            <person name="Wang X."/>
            <person name="Yssel A.E.J."/>
            <person name="Chaluvadi S.R."/>
            <person name="Johnson M."/>
            <person name="Gangashetty P."/>
            <person name="Hamidou F."/>
            <person name="Sanogo M.D."/>
            <person name="Zwaenepoel A."/>
            <person name="Wallace J."/>
            <person name="Van De Peer Y."/>
            <person name="Van Deynze A."/>
        </authorList>
    </citation>
    <scope>NUCLEOTIDE SEQUENCE</scope>
    <source>
        <tissue evidence="9">Leaves</tissue>
    </source>
</reference>
<dbReference type="SUPFAM" id="SSF56112">
    <property type="entry name" value="Protein kinase-like (PK-like)"/>
    <property type="match status" value="1"/>
</dbReference>
<dbReference type="PANTHER" id="PTHR27005:SF165">
    <property type="entry name" value="OS03G0642600 PROTEIN"/>
    <property type="match status" value="1"/>
</dbReference>
<keyword evidence="6" id="KW-0325">Glycoprotein</keyword>
<keyword evidence="5" id="KW-1015">Disulfide bond</keyword>
<evidence type="ECO:0000313" key="10">
    <source>
        <dbReference type="Proteomes" id="UP000636709"/>
    </source>
</evidence>
<dbReference type="PROSITE" id="PS50011">
    <property type="entry name" value="PROTEIN_KINASE_DOM"/>
    <property type="match status" value="1"/>
</dbReference>
<dbReference type="InterPro" id="IPR025287">
    <property type="entry name" value="WAK_GUB"/>
</dbReference>
<dbReference type="InterPro" id="IPR045274">
    <property type="entry name" value="WAK-like"/>
</dbReference>
<dbReference type="InterPro" id="IPR001245">
    <property type="entry name" value="Ser-Thr/Tyr_kinase_cat_dom"/>
</dbReference>
<evidence type="ECO:0000256" key="2">
    <source>
        <dbReference type="ARBA" id="ARBA00022729"/>
    </source>
</evidence>
<evidence type="ECO:0000256" key="5">
    <source>
        <dbReference type="ARBA" id="ARBA00023157"/>
    </source>
</evidence>
<dbReference type="GO" id="GO:0030247">
    <property type="term" value="F:polysaccharide binding"/>
    <property type="evidence" value="ECO:0007669"/>
    <property type="project" value="InterPro"/>
</dbReference>
<dbReference type="GO" id="GO:0004674">
    <property type="term" value="F:protein serine/threonine kinase activity"/>
    <property type="evidence" value="ECO:0007669"/>
    <property type="project" value="TreeGrafter"/>
</dbReference>
<dbReference type="InterPro" id="IPR011009">
    <property type="entry name" value="Kinase-like_dom_sf"/>
</dbReference>
<dbReference type="PROSITE" id="PS00108">
    <property type="entry name" value="PROTEIN_KINASE_ST"/>
    <property type="match status" value="1"/>
</dbReference>
<comment type="caution">
    <text evidence="9">The sequence shown here is derived from an EMBL/GenBank/DDBJ whole genome shotgun (WGS) entry which is preliminary data.</text>
</comment>
<dbReference type="PANTHER" id="PTHR27005">
    <property type="entry name" value="WALL-ASSOCIATED RECEPTOR KINASE-LIKE 21"/>
    <property type="match status" value="1"/>
</dbReference>
<gene>
    <name evidence="9" type="ORF">HU200_008772</name>
</gene>
<dbReference type="GO" id="GO:0005886">
    <property type="term" value="C:plasma membrane"/>
    <property type="evidence" value="ECO:0007669"/>
    <property type="project" value="TreeGrafter"/>
</dbReference>
<evidence type="ECO:0000256" key="6">
    <source>
        <dbReference type="ARBA" id="ARBA00023180"/>
    </source>
</evidence>
<dbReference type="Gene3D" id="1.10.510.10">
    <property type="entry name" value="Transferase(Phosphotransferase) domain 1"/>
    <property type="match status" value="1"/>
</dbReference>
<evidence type="ECO:0000256" key="4">
    <source>
        <dbReference type="ARBA" id="ARBA00022840"/>
    </source>
</evidence>
<dbReference type="AlphaFoldDB" id="A0A835KPW3"/>
<keyword evidence="4" id="KW-0067">ATP-binding</keyword>
<dbReference type="FunFam" id="1.10.510.10:FF:000084">
    <property type="entry name" value="Wall-associated receptor kinase 2"/>
    <property type="match status" value="1"/>
</dbReference>
<evidence type="ECO:0000313" key="9">
    <source>
        <dbReference type="EMBL" id="KAF8762926.1"/>
    </source>
</evidence>
<keyword evidence="3" id="KW-0547">Nucleotide-binding</keyword>
<dbReference type="OrthoDB" id="593082at2759"/>
<feature type="domain" description="Protein kinase" evidence="8">
    <location>
        <begin position="369"/>
        <end position="641"/>
    </location>
</feature>
<dbReference type="Proteomes" id="UP000636709">
    <property type="component" value="Unassembled WGS sequence"/>
</dbReference>
<dbReference type="Gene3D" id="3.30.200.20">
    <property type="entry name" value="Phosphorylase Kinase, domain 1"/>
    <property type="match status" value="1"/>
</dbReference>
<dbReference type="Pfam" id="PF13947">
    <property type="entry name" value="GUB_WAK_bind"/>
    <property type="match status" value="1"/>
</dbReference>
<comment type="subcellular location">
    <subcellularLocation>
        <location evidence="1">Membrane</location>
        <topology evidence="1">Single-pass type I membrane protein</topology>
    </subcellularLocation>
</comment>
<proteinExistence type="predicted"/>
<organism evidence="9 10">
    <name type="scientific">Digitaria exilis</name>
    <dbReference type="NCBI Taxonomy" id="1010633"/>
    <lineage>
        <taxon>Eukaryota</taxon>
        <taxon>Viridiplantae</taxon>
        <taxon>Streptophyta</taxon>
        <taxon>Embryophyta</taxon>
        <taxon>Tracheophyta</taxon>
        <taxon>Spermatophyta</taxon>
        <taxon>Magnoliopsida</taxon>
        <taxon>Liliopsida</taxon>
        <taxon>Poales</taxon>
        <taxon>Poaceae</taxon>
        <taxon>PACMAD clade</taxon>
        <taxon>Panicoideae</taxon>
        <taxon>Panicodae</taxon>
        <taxon>Paniceae</taxon>
        <taxon>Anthephorinae</taxon>
        <taxon>Digitaria</taxon>
    </lineage>
</organism>
<sequence>MKEALVLLVFLISPVRVRSTASSNLTVSLPGCPDKCGNISIPYPFGIGTDCAATSLNPFFALTCNDTFQPPRPMIIGNSSTPREVIDISLEHGEVRSYGPVSYSCFRANNTILENYTAEIILDGTPFIPSTTRNRLTAIGCSAMGVIGGSNPNPYVTGCFSYCQGINDTEDGAPCTGMGCCEAPISSNLTDFLVILSNLSSVWNFNPCFYAMVVEVGWYSFRKQDLVGHRFINERATRGAPIVSDWAIRNGSCPKEGTIEPKDYACVSTNSYCVSASNGPGYLCNCSEGYEGNPYLRGGCQGVCLSALVVVSLACFLVMKLQRIRHRKEKDEYFKQNGGLKLYDEMRSRQVDTILVLTEKDIKKATDNYSMDRVLGCGGRGMVYRGTLDNNEEVAIKKSKTIDDDCREEFVNEMIILSQINHRNIVRLLGCCLEVDVPMLVYEFIPNGTLYDSLHNNDQTLPIPLDLRLKIATQSAEALAYIHSSTSRTILHGDVKSLNILLDNECNAKVSDFGASALKPLDKNDFIMLIQGTLGYLDPETFVSHHLTDKSDVYSFGVVLLELITRKRAIYMDDFNEQKSLSHTFVLMFQQNKLWDMLDSEIIDDEDMVVLEKLAELVMHCLSPRGDDRPTMKEVAERLLMLKRLQMQLATKTKPIRVRYSHGGPSGPVDSDEIRYHGMETTKLVFDVDS</sequence>
<dbReference type="InterPro" id="IPR008271">
    <property type="entry name" value="Ser/Thr_kinase_AS"/>
</dbReference>
<evidence type="ECO:0000259" key="8">
    <source>
        <dbReference type="PROSITE" id="PS50011"/>
    </source>
</evidence>
<feature type="chain" id="PRO_5033003936" description="Protein kinase domain-containing protein" evidence="7">
    <location>
        <begin position="20"/>
        <end position="690"/>
    </location>
</feature>
<dbReference type="Pfam" id="PF07714">
    <property type="entry name" value="PK_Tyr_Ser-Thr"/>
    <property type="match status" value="1"/>
</dbReference>
<evidence type="ECO:0000256" key="3">
    <source>
        <dbReference type="ARBA" id="ARBA00022741"/>
    </source>
</evidence>
<feature type="signal peptide" evidence="7">
    <location>
        <begin position="1"/>
        <end position="19"/>
    </location>
</feature>
<keyword evidence="2 7" id="KW-0732">Signal</keyword>
<name>A0A835KPW3_9POAL</name>
<evidence type="ECO:0000256" key="7">
    <source>
        <dbReference type="SAM" id="SignalP"/>
    </source>
</evidence>
<dbReference type="SMART" id="SM00220">
    <property type="entry name" value="S_TKc"/>
    <property type="match status" value="1"/>
</dbReference>
<dbReference type="GO" id="GO:0007166">
    <property type="term" value="P:cell surface receptor signaling pathway"/>
    <property type="evidence" value="ECO:0007669"/>
    <property type="project" value="InterPro"/>
</dbReference>
<keyword evidence="10" id="KW-1185">Reference proteome</keyword>
<accession>A0A835KPW3</accession>